<protein>
    <submittedName>
        <fullName evidence="2">Uncharacterized protein</fullName>
    </submittedName>
</protein>
<organism>
    <name type="scientific">Serpula lacrymans var. lacrymans (strain S7.9)</name>
    <name type="common">Dry rot fungus</name>
    <dbReference type="NCBI Taxonomy" id="578457"/>
    <lineage>
        <taxon>Eukaryota</taxon>
        <taxon>Fungi</taxon>
        <taxon>Dikarya</taxon>
        <taxon>Basidiomycota</taxon>
        <taxon>Agaricomycotina</taxon>
        <taxon>Agaricomycetes</taxon>
        <taxon>Agaricomycetidae</taxon>
        <taxon>Boletales</taxon>
        <taxon>Coniophorineae</taxon>
        <taxon>Serpulaceae</taxon>
        <taxon>Serpula</taxon>
    </lineage>
</organism>
<dbReference type="RefSeq" id="XP_007314598.1">
    <property type="nucleotide sequence ID" value="XM_007314536.1"/>
</dbReference>
<dbReference type="Gene3D" id="3.60.130.30">
    <property type="match status" value="1"/>
</dbReference>
<sequence>MSESLNGIYNTEVSHLPTKPSKQTFQDWHLIGSKFAAIAGGGTWSQGVHLRNGGHPAMGFGQPSTISHPRPYSPPLSDSQDYLESSEDDGEDGHPTVQQKGAEKEKIHDHQANNIWMECEQERAEKGNRVNDVHDLQSQLRKHYKEGMKISDDTYICIPMDAIPSSLVDICNSDETLMAFICTNLPAKIQNSLTDNLLAVFGTPDLLTEKNTCVDADSTFQALHLSWYNRHCTKGHEAPSDISPSMLDRVGCVHTNHSQMIPYISKDIKDNQKIFQSVKMQTHLPEECQMLEQIVSILPENHNSPASPFLSLVININVQTKAHRDSKDQEFCLVLPIRTFRGAALVMVETGLIIELNHGDFAIFRSSNITHLNLHYEAILRGIVRNYLYSDQNACPKLCWSTSMAGKKNTKGKSKANASKGQSNAVTLSAEEYQHLMTMNARVKSTQAAQKEAMEAKCIATRKKAASLRDEEKQDLNDVGPVTPPNPPRKKQAIDDNSDEKDFQGS</sequence>
<dbReference type="AlphaFoldDB" id="F8NKD3"/>
<accession>F8NKD3</accession>
<dbReference type="GeneID" id="18812633"/>
<dbReference type="KEGG" id="sla:SERLADRAFT_405947"/>
<reference evidence="2" key="1">
    <citation type="submission" date="2011-04" db="EMBL/GenBank/DDBJ databases">
        <title>Evolution of plant cell wall degrading machinery underlies the functional diversity of forest fungi.</title>
        <authorList>
            <consortium name="US DOE Joint Genome Institute (JGI-PGF)"/>
            <person name="Eastwood D.C."/>
            <person name="Floudas D."/>
            <person name="Binder M."/>
            <person name="Majcherczyk A."/>
            <person name="Schneider P."/>
            <person name="Aerts A."/>
            <person name="Asiegbu F.O."/>
            <person name="Baker S.E."/>
            <person name="Barry K."/>
            <person name="Bendiksby M."/>
            <person name="Blumentritt M."/>
            <person name="Coutinho P.M."/>
            <person name="Cullen D."/>
            <person name="Cullen D."/>
            <person name="Gathman A."/>
            <person name="Goodell B."/>
            <person name="Henrissat B."/>
            <person name="Ihrmark K."/>
            <person name="Kauserud H."/>
            <person name="Kohler A."/>
            <person name="LaButti K."/>
            <person name="Lapidus A."/>
            <person name="Lavin J.L."/>
            <person name="Lee Y.-H."/>
            <person name="Lindquist E."/>
            <person name="Lilly W."/>
            <person name="Lucas S."/>
            <person name="Morin E."/>
            <person name="Murat C."/>
            <person name="Oguiza J.A."/>
            <person name="Park J."/>
            <person name="Pisabarro A.G."/>
            <person name="Riley R."/>
            <person name="Rosling A."/>
            <person name="Salamov A."/>
            <person name="Schmidt O."/>
            <person name="Schmutz J."/>
            <person name="Skrede I."/>
            <person name="Stenlid J."/>
            <person name="Wiebenga A."/>
            <person name="Xie X."/>
            <person name="Kues U."/>
            <person name="Hibbett D.S."/>
            <person name="Hoffmeister D."/>
            <person name="Hogberg N."/>
            <person name="Martin F."/>
            <person name="Grigoriev I.V."/>
            <person name="Watkinson S.C."/>
        </authorList>
    </citation>
    <scope>NUCLEOTIDE SEQUENCE</scope>
    <source>
        <strain evidence="2">S7.9</strain>
    </source>
</reference>
<gene>
    <name evidence="2" type="ORF">SERLADRAFT_405947</name>
</gene>
<dbReference type="Proteomes" id="UP000008064">
    <property type="component" value="Unassembled WGS sequence"/>
</dbReference>
<feature type="region of interest" description="Disordered" evidence="1">
    <location>
        <begin position="464"/>
        <end position="506"/>
    </location>
</feature>
<feature type="compositionally biased region" description="Basic and acidic residues" evidence="1">
    <location>
        <begin position="467"/>
        <end position="476"/>
    </location>
</feature>
<feature type="region of interest" description="Disordered" evidence="1">
    <location>
        <begin position="54"/>
        <end position="109"/>
    </location>
</feature>
<dbReference type="EMBL" id="GL945430">
    <property type="protein sequence ID" value="EGO28399.1"/>
    <property type="molecule type" value="Genomic_DNA"/>
</dbReference>
<evidence type="ECO:0000256" key="1">
    <source>
        <dbReference type="SAM" id="MobiDB-lite"/>
    </source>
</evidence>
<dbReference type="HOGENOM" id="CLU_576415_0_0_1"/>
<name>F8NKD3_SERL9</name>
<dbReference type="OrthoDB" id="2690740at2759"/>
<evidence type="ECO:0000313" key="2">
    <source>
        <dbReference type="EMBL" id="EGO28399.1"/>
    </source>
</evidence>
<proteinExistence type="predicted"/>